<sequence>MSTRAARSDGCVRARSGRLSGFVSPIEAGIAAFCITFGSFAFAGEAAAGDCKGLARPRMDWSDCNKRQLMLGRSNLQGSNLFNTDFSATDLGGSNLTSANLEKATLVRASLAGATADGANFSRVEAYRGNFSGISAEKASFVSSELQRANFTEAKLTGADFEKAELGRANFARAVLTGTRFSTANLSRAVLSGSAFEGPIDFSRAFMFQTRIEGVDLSAASGLTQEQVDLTCGDAATKLPAGLSAPSHWPCPADDD</sequence>
<protein>
    <submittedName>
        <fullName evidence="2">Uncharacterized protein YjbI with pentapeptide repeats</fullName>
    </submittedName>
</protein>
<dbReference type="Proteomes" id="UP000730739">
    <property type="component" value="Unassembled WGS sequence"/>
</dbReference>
<gene>
    <name evidence="2" type="ORF">J2Z31_003620</name>
</gene>
<evidence type="ECO:0000313" key="3">
    <source>
        <dbReference type="Proteomes" id="UP000730739"/>
    </source>
</evidence>
<organism evidence="2 3">
    <name type="scientific">Sinorhizobium kostiense</name>
    <dbReference type="NCBI Taxonomy" id="76747"/>
    <lineage>
        <taxon>Bacteria</taxon>
        <taxon>Pseudomonadati</taxon>
        <taxon>Pseudomonadota</taxon>
        <taxon>Alphaproteobacteria</taxon>
        <taxon>Hyphomicrobiales</taxon>
        <taxon>Rhizobiaceae</taxon>
        <taxon>Sinorhizobium/Ensifer group</taxon>
        <taxon>Sinorhizobium</taxon>
    </lineage>
</organism>
<dbReference type="RefSeq" id="WP_209602860.1">
    <property type="nucleotide sequence ID" value="NZ_JAGILA010000004.1"/>
</dbReference>
<evidence type="ECO:0000256" key="1">
    <source>
        <dbReference type="ARBA" id="ARBA00022737"/>
    </source>
</evidence>
<dbReference type="EMBL" id="JAGILA010000004">
    <property type="protein sequence ID" value="MBP2237106.1"/>
    <property type="molecule type" value="Genomic_DNA"/>
</dbReference>
<dbReference type="SUPFAM" id="SSF141571">
    <property type="entry name" value="Pentapeptide repeat-like"/>
    <property type="match status" value="1"/>
</dbReference>
<name>A0ABS4R2I8_9HYPH</name>
<proteinExistence type="predicted"/>
<keyword evidence="3" id="KW-1185">Reference proteome</keyword>
<dbReference type="Gene3D" id="2.160.20.80">
    <property type="entry name" value="E3 ubiquitin-protein ligase SopA"/>
    <property type="match status" value="1"/>
</dbReference>
<comment type="caution">
    <text evidence="2">The sequence shown here is derived from an EMBL/GenBank/DDBJ whole genome shotgun (WGS) entry which is preliminary data.</text>
</comment>
<dbReference type="PANTHER" id="PTHR47485">
    <property type="entry name" value="THYLAKOID LUMENAL 17.4 KDA PROTEIN, CHLOROPLASTIC"/>
    <property type="match status" value="1"/>
</dbReference>
<keyword evidence="1" id="KW-0677">Repeat</keyword>
<dbReference type="InterPro" id="IPR001646">
    <property type="entry name" value="5peptide_repeat"/>
</dbReference>
<dbReference type="PANTHER" id="PTHR47485:SF1">
    <property type="entry name" value="THYLAKOID LUMENAL 17.4 KDA PROTEIN, CHLOROPLASTIC"/>
    <property type="match status" value="1"/>
</dbReference>
<dbReference type="Pfam" id="PF00805">
    <property type="entry name" value="Pentapeptide"/>
    <property type="match status" value="2"/>
</dbReference>
<evidence type="ECO:0000313" key="2">
    <source>
        <dbReference type="EMBL" id="MBP2237106.1"/>
    </source>
</evidence>
<accession>A0ABS4R2I8</accession>
<reference evidence="2 3" key="1">
    <citation type="submission" date="2021-03" db="EMBL/GenBank/DDBJ databases">
        <title>Genomic Encyclopedia of Type Strains, Phase IV (KMG-IV): sequencing the most valuable type-strain genomes for metagenomic binning, comparative biology and taxonomic classification.</title>
        <authorList>
            <person name="Goeker M."/>
        </authorList>
    </citation>
    <scope>NUCLEOTIDE SEQUENCE [LARGE SCALE GENOMIC DNA]</scope>
    <source>
        <strain evidence="2 3">DSM 13372</strain>
    </source>
</reference>